<feature type="transmembrane region" description="Helical" evidence="1">
    <location>
        <begin position="178"/>
        <end position="205"/>
    </location>
</feature>
<evidence type="ECO:0000313" key="3">
    <source>
        <dbReference type="Ensembl" id="ENSMMDP00005040618.1"/>
    </source>
</evidence>
<name>A0A667ZPL6_9TELE</name>
<reference evidence="3" key="3">
    <citation type="submission" date="2025-09" db="UniProtKB">
        <authorList>
            <consortium name="Ensembl"/>
        </authorList>
    </citation>
    <scope>IDENTIFICATION</scope>
</reference>
<sequence>MFCGCYQSGVAQVHFQWDRDEVGRIDFEKKGVVWTAPMPAVMEDLWSYWYDEGRYVRNSVCKLYLPIAVMEDHRPTDAKAPVTVIYPRHEAKLGVANTLFCYVSHFYPPAINITWTRDGVKLIEGVALSDLSPEEDGTFSQLASLSFSPETGAVLGCTVEHQNLSSPAFRTWVNQVSFGSAAVVLCGVGVTLGIICLTVGVVLFLKAPKPTSDLRSAAYRRHGSQPNTM</sequence>
<dbReference type="PROSITE" id="PS50835">
    <property type="entry name" value="IG_LIKE"/>
    <property type="match status" value="1"/>
</dbReference>
<keyword evidence="1" id="KW-0472">Membrane</keyword>
<evidence type="ECO:0000313" key="4">
    <source>
        <dbReference type="Proteomes" id="UP000472263"/>
    </source>
</evidence>
<dbReference type="SUPFAM" id="SSF48726">
    <property type="entry name" value="Immunoglobulin"/>
    <property type="match status" value="1"/>
</dbReference>
<dbReference type="InterPro" id="IPR050160">
    <property type="entry name" value="MHC/Immunoglobulin"/>
</dbReference>
<keyword evidence="1" id="KW-0812">Transmembrane</keyword>
<dbReference type="PANTHER" id="PTHR19944:SF86">
    <property type="entry name" value="HLA CLASS II HISTOCOMPATIBILITY ANTIGEN, DR ALPHA CHAIN"/>
    <property type="match status" value="1"/>
</dbReference>
<keyword evidence="4" id="KW-1185">Reference proteome</keyword>
<dbReference type="Proteomes" id="UP000472263">
    <property type="component" value="Chromosome 19"/>
</dbReference>
<dbReference type="InterPro" id="IPR003597">
    <property type="entry name" value="Ig_C1-set"/>
</dbReference>
<dbReference type="Gene3D" id="2.60.40.10">
    <property type="entry name" value="Immunoglobulins"/>
    <property type="match status" value="1"/>
</dbReference>
<organism evidence="3 4">
    <name type="scientific">Myripristis murdjan</name>
    <name type="common">pinecone soldierfish</name>
    <dbReference type="NCBI Taxonomy" id="586833"/>
    <lineage>
        <taxon>Eukaryota</taxon>
        <taxon>Metazoa</taxon>
        <taxon>Chordata</taxon>
        <taxon>Craniata</taxon>
        <taxon>Vertebrata</taxon>
        <taxon>Euteleostomi</taxon>
        <taxon>Actinopterygii</taxon>
        <taxon>Neopterygii</taxon>
        <taxon>Teleostei</taxon>
        <taxon>Neoteleostei</taxon>
        <taxon>Acanthomorphata</taxon>
        <taxon>Holocentriformes</taxon>
        <taxon>Holocentridae</taxon>
        <taxon>Myripristis</taxon>
    </lineage>
</organism>
<reference evidence="3" key="1">
    <citation type="submission" date="2019-06" db="EMBL/GenBank/DDBJ databases">
        <authorList>
            <consortium name="Wellcome Sanger Institute Data Sharing"/>
        </authorList>
    </citation>
    <scope>NUCLEOTIDE SEQUENCE [LARGE SCALE GENOMIC DNA]</scope>
</reference>
<accession>A0A667ZPL6</accession>
<feature type="domain" description="Ig-like" evidence="2">
    <location>
        <begin position="81"/>
        <end position="174"/>
    </location>
</feature>
<dbReference type="Ensembl" id="ENSMMDT00005041449.1">
    <property type="protein sequence ID" value="ENSMMDP00005040618.1"/>
    <property type="gene ID" value="ENSMMDG00005018780.1"/>
</dbReference>
<keyword evidence="1" id="KW-1133">Transmembrane helix</keyword>
<dbReference type="Pfam" id="PF07654">
    <property type="entry name" value="C1-set"/>
    <property type="match status" value="1"/>
</dbReference>
<dbReference type="SMART" id="SM00407">
    <property type="entry name" value="IGc1"/>
    <property type="match status" value="1"/>
</dbReference>
<dbReference type="GeneTree" id="ENSGT00940000161847"/>
<protein>
    <recommendedName>
        <fullName evidence="2">Ig-like domain-containing protein</fullName>
    </recommendedName>
</protein>
<dbReference type="InterPro" id="IPR036179">
    <property type="entry name" value="Ig-like_dom_sf"/>
</dbReference>
<dbReference type="PANTHER" id="PTHR19944">
    <property type="entry name" value="MHC CLASS II-RELATED"/>
    <property type="match status" value="1"/>
</dbReference>
<evidence type="ECO:0000256" key="1">
    <source>
        <dbReference type="SAM" id="Phobius"/>
    </source>
</evidence>
<dbReference type="InterPro" id="IPR007110">
    <property type="entry name" value="Ig-like_dom"/>
</dbReference>
<dbReference type="InParanoid" id="A0A667ZPL6"/>
<dbReference type="AlphaFoldDB" id="A0A667ZPL6"/>
<proteinExistence type="predicted"/>
<dbReference type="InterPro" id="IPR013783">
    <property type="entry name" value="Ig-like_fold"/>
</dbReference>
<reference evidence="3" key="2">
    <citation type="submission" date="2025-08" db="UniProtKB">
        <authorList>
            <consortium name="Ensembl"/>
        </authorList>
    </citation>
    <scope>IDENTIFICATION</scope>
</reference>
<evidence type="ECO:0000259" key="2">
    <source>
        <dbReference type="PROSITE" id="PS50835"/>
    </source>
</evidence>